<proteinExistence type="predicted"/>
<keyword evidence="2" id="KW-1185">Reference proteome</keyword>
<comment type="caution">
    <text evidence="1">The sequence shown here is derived from an EMBL/GenBank/DDBJ whole genome shotgun (WGS) entry which is preliminary data.</text>
</comment>
<name>A0A3S0JFJ9_9DEIO</name>
<accession>A0A3S0JFJ9</accession>
<sequence length="168" mass="18489">MVRTIDKEQHQRLRVAIQQTIQALTTVESNLPLSVETLYQDIPHITDGLLDELYKILMSSETHAQALFPVSGVPPVLDSEERQALIEAAQIIERRGAELVALTLNSPNLTAQRQAGSQSDITGALKSILVSVCTLSDFTFPTYELIQGDPLGISFRVIVNGDLEHVIE</sequence>
<evidence type="ECO:0000313" key="2">
    <source>
        <dbReference type="Proteomes" id="UP000277766"/>
    </source>
</evidence>
<dbReference type="RefSeq" id="WP_126353723.1">
    <property type="nucleotide sequence ID" value="NZ_RXPE01000085.1"/>
</dbReference>
<dbReference type="EMBL" id="RXPE01000085">
    <property type="protein sequence ID" value="RTR16628.1"/>
    <property type="molecule type" value="Genomic_DNA"/>
</dbReference>
<organism evidence="1 2">
    <name type="scientific">Deinococcus radiophilus</name>
    <dbReference type="NCBI Taxonomy" id="32062"/>
    <lineage>
        <taxon>Bacteria</taxon>
        <taxon>Thermotogati</taxon>
        <taxon>Deinococcota</taxon>
        <taxon>Deinococci</taxon>
        <taxon>Deinococcales</taxon>
        <taxon>Deinococcaceae</taxon>
        <taxon>Deinococcus</taxon>
    </lineage>
</organism>
<reference evidence="1 2" key="1">
    <citation type="submission" date="2018-12" db="EMBL/GenBank/DDBJ databases">
        <title>Deinococcus radiophilus ATCC 27603 genome sequencing and assembly.</title>
        <authorList>
            <person name="Maclea K.S."/>
            <person name="Maynard C.R."/>
        </authorList>
    </citation>
    <scope>NUCLEOTIDE SEQUENCE [LARGE SCALE GENOMIC DNA]</scope>
    <source>
        <strain evidence="1 2">ATCC 27603</strain>
    </source>
</reference>
<dbReference type="Proteomes" id="UP000277766">
    <property type="component" value="Unassembled WGS sequence"/>
</dbReference>
<evidence type="ECO:0000313" key="1">
    <source>
        <dbReference type="EMBL" id="RTR16628.1"/>
    </source>
</evidence>
<dbReference type="AlphaFoldDB" id="A0A3S0JFJ9"/>
<gene>
    <name evidence="1" type="ORF">EJ104_13845</name>
</gene>
<protein>
    <submittedName>
        <fullName evidence="1">Uncharacterized protein</fullName>
    </submittedName>
</protein>